<protein>
    <submittedName>
        <fullName evidence="1">Uncharacterized protein</fullName>
    </submittedName>
</protein>
<name>A0A1I4FEW9_9HYPH</name>
<proteinExistence type="predicted"/>
<evidence type="ECO:0000313" key="2">
    <source>
        <dbReference type="Proteomes" id="UP000199598"/>
    </source>
</evidence>
<organism evidence="1 2">
    <name type="scientific">Pseudovibrio ascidiaceicola</name>
    <dbReference type="NCBI Taxonomy" id="285279"/>
    <lineage>
        <taxon>Bacteria</taxon>
        <taxon>Pseudomonadati</taxon>
        <taxon>Pseudomonadota</taxon>
        <taxon>Alphaproteobacteria</taxon>
        <taxon>Hyphomicrobiales</taxon>
        <taxon>Stappiaceae</taxon>
        <taxon>Pseudovibrio</taxon>
    </lineage>
</organism>
<dbReference type="Proteomes" id="UP000199598">
    <property type="component" value="Unassembled WGS sequence"/>
</dbReference>
<keyword evidence="2" id="KW-1185">Reference proteome</keyword>
<gene>
    <name evidence="1" type="ORF">SAMN04488518_11868</name>
</gene>
<dbReference type="EMBL" id="FOSK01000018">
    <property type="protein sequence ID" value="SFL15437.1"/>
    <property type="molecule type" value="Genomic_DNA"/>
</dbReference>
<evidence type="ECO:0000313" key="1">
    <source>
        <dbReference type="EMBL" id="SFL15437.1"/>
    </source>
</evidence>
<sequence length="248" mass="27959">MIDLVLPSRPTLNDLLNELVSGEHDLRIRKSDLLIPPLKKARGRTEDELVFQTKLVKPGAFSVSRPFWEMLEKLGVRSRFLVARAKAFEQQAHDIEDAGTWFDFEVLIENQIKAHDCDVVEYMKEIIQQAFGDGGPSEIALSFGELTRINAIVIDVLPSAPVFSIAAKMFDEAEEKIELGLAYLVRTSGCVQDETSDEVLAEIMIKTFGSADRQNISASNDQIRSFNEQMRVWEELEMRAIARQMAVA</sequence>
<comment type="caution">
    <text evidence="1">The sequence shown here is derived from an EMBL/GenBank/DDBJ whole genome shotgun (WGS) entry which is preliminary data.</text>
</comment>
<dbReference type="RefSeq" id="WP_093523792.1">
    <property type="nucleotide sequence ID" value="NZ_FOSK01000018.1"/>
</dbReference>
<reference evidence="1 2" key="1">
    <citation type="submission" date="2016-10" db="EMBL/GenBank/DDBJ databases">
        <authorList>
            <person name="Varghese N."/>
            <person name="Submissions S."/>
        </authorList>
    </citation>
    <scope>NUCLEOTIDE SEQUENCE [LARGE SCALE GENOMIC DNA]</scope>
    <source>
        <strain evidence="1 2">DSM 16392</strain>
    </source>
</reference>
<accession>A0A1I4FEW9</accession>